<reference evidence="1 2" key="1">
    <citation type="journal article" date="2018" name="J. Allergy Clin. Immunol.">
        <title>High-quality assembly of Dermatophagoides pteronyssinus genome and transcriptome reveals a wide range of novel allergens.</title>
        <authorList>
            <person name="Liu X.Y."/>
            <person name="Yang K.Y."/>
            <person name="Wang M.Q."/>
            <person name="Kwok J.S."/>
            <person name="Zeng X."/>
            <person name="Yang Z."/>
            <person name="Xiao X.J."/>
            <person name="Lau C.P."/>
            <person name="Li Y."/>
            <person name="Huang Z.M."/>
            <person name="Ba J.G."/>
            <person name="Yim A.K."/>
            <person name="Ouyang C.Y."/>
            <person name="Ngai S.M."/>
            <person name="Chan T.F."/>
            <person name="Leung E.L."/>
            <person name="Liu L."/>
            <person name="Liu Z.G."/>
            <person name="Tsui S.K."/>
        </authorList>
    </citation>
    <scope>NUCLEOTIDE SEQUENCE [LARGE SCALE GENOMIC DNA]</scope>
    <source>
        <strain evidence="1">Derp</strain>
    </source>
</reference>
<dbReference type="Proteomes" id="UP000887458">
    <property type="component" value="Unassembled WGS sequence"/>
</dbReference>
<gene>
    <name evidence="1" type="ORF">DERP_010589</name>
</gene>
<accession>A0ABQ8JG96</accession>
<dbReference type="EMBL" id="NJHN03000041">
    <property type="protein sequence ID" value="KAH9421452.1"/>
    <property type="molecule type" value="Genomic_DNA"/>
</dbReference>
<reference evidence="1 2" key="2">
    <citation type="journal article" date="2022" name="Mol. Biol. Evol.">
        <title>Comparative Genomics Reveals Insights into the Divergent Evolution of Astigmatic Mites and Household Pest Adaptations.</title>
        <authorList>
            <person name="Xiong Q."/>
            <person name="Wan A.T."/>
            <person name="Liu X."/>
            <person name="Fung C.S."/>
            <person name="Xiao X."/>
            <person name="Malainual N."/>
            <person name="Hou J."/>
            <person name="Wang L."/>
            <person name="Wang M."/>
            <person name="Yang K.Y."/>
            <person name="Cui Y."/>
            <person name="Leung E.L."/>
            <person name="Nong W."/>
            <person name="Shin S.K."/>
            <person name="Au S.W."/>
            <person name="Jeong K.Y."/>
            <person name="Chew F.T."/>
            <person name="Hui J.H."/>
            <person name="Leung T.F."/>
            <person name="Tungtrongchitr A."/>
            <person name="Zhong N."/>
            <person name="Liu Z."/>
            <person name="Tsui S.K."/>
        </authorList>
    </citation>
    <scope>NUCLEOTIDE SEQUENCE [LARGE SCALE GENOMIC DNA]</scope>
    <source>
        <strain evidence="1">Derp</strain>
    </source>
</reference>
<sequence>MCILKVYFHSHNFLGLQINKYQSYWKIEYNTNEQLNGWNVLNDDYFQLENIFILKKQLKLDTNWIQMKLTQVDLYIL</sequence>
<proteinExistence type="predicted"/>
<comment type="caution">
    <text evidence="1">The sequence shown here is derived from an EMBL/GenBank/DDBJ whole genome shotgun (WGS) entry which is preliminary data.</text>
</comment>
<organism evidence="1 2">
    <name type="scientific">Dermatophagoides pteronyssinus</name>
    <name type="common">European house dust mite</name>
    <dbReference type="NCBI Taxonomy" id="6956"/>
    <lineage>
        <taxon>Eukaryota</taxon>
        <taxon>Metazoa</taxon>
        <taxon>Ecdysozoa</taxon>
        <taxon>Arthropoda</taxon>
        <taxon>Chelicerata</taxon>
        <taxon>Arachnida</taxon>
        <taxon>Acari</taxon>
        <taxon>Acariformes</taxon>
        <taxon>Sarcoptiformes</taxon>
        <taxon>Astigmata</taxon>
        <taxon>Psoroptidia</taxon>
        <taxon>Analgoidea</taxon>
        <taxon>Pyroglyphidae</taxon>
        <taxon>Dermatophagoidinae</taxon>
        <taxon>Dermatophagoides</taxon>
    </lineage>
</organism>
<evidence type="ECO:0000313" key="1">
    <source>
        <dbReference type="EMBL" id="KAH9421452.1"/>
    </source>
</evidence>
<name>A0ABQ8JG96_DERPT</name>
<protein>
    <submittedName>
        <fullName evidence="1">Uncharacterized protein</fullName>
    </submittedName>
</protein>
<evidence type="ECO:0000313" key="2">
    <source>
        <dbReference type="Proteomes" id="UP000887458"/>
    </source>
</evidence>
<keyword evidence="2" id="KW-1185">Reference proteome</keyword>